<evidence type="ECO:0000313" key="11">
    <source>
        <dbReference type="EMBL" id="TVX95932.1"/>
    </source>
</evidence>
<keyword evidence="8 9" id="KW-0472">Membrane</keyword>
<evidence type="ECO:0000256" key="1">
    <source>
        <dbReference type="ARBA" id="ARBA00004651"/>
    </source>
</evidence>
<dbReference type="GO" id="GO:0000155">
    <property type="term" value="F:phosphorelay sensor kinase activity"/>
    <property type="evidence" value="ECO:0007669"/>
    <property type="project" value="InterPro"/>
</dbReference>
<evidence type="ECO:0000256" key="2">
    <source>
        <dbReference type="ARBA" id="ARBA00022475"/>
    </source>
</evidence>
<dbReference type="Pfam" id="PF02518">
    <property type="entry name" value="HATPase_c"/>
    <property type="match status" value="1"/>
</dbReference>
<name>A0A559J7T3_9BACL</name>
<dbReference type="SUPFAM" id="SSF158472">
    <property type="entry name" value="HAMP domain-like"/>
    <property type="match status" value="1"/>
</dbReference>
<dbReference type="RefSeq" id="WP_144706640.1">
    <property type="nucleotide sequence ID" value="NZ_VNJJ01000019.1"/>
</dbReference>
<dbReference type="InterPro" id="IPR050640">
    <property type="entry name" value="Bact_2-comp_sensor_kinase"/>
</dbReference>
<dbReference type="InterPro" id="IPR033479">
    <property type="entry name" value="dCache_1"/>
</dbReference>
<evidence type="ECO:0000256" key="8">
    <source>
        <dbReference type="ARBA" id="ARBA00023136"/>
    </source>
</evidence>
<feature type="transmembrane region" description="Helical" evidence="9">
    <location>
        <begin position="312"/>
        <end position="331"/>
    </location>
</feature>
<keyword evidence="7 9" id="KW-1133">Transmembrane helix</keyword>
<dbReference type="OrthoDB" id="9809348at2"/>
<dbReference type="PANTHER" id="PTHR34220">
    <property type="entry name" value="SENSOR HISTIDINE KINASE YPDA"/>
    <property type="match status" value="1"/>
</dbReference>
<dbReference type="Proteomes" id="UP000316330">
    <property type="component" value="Unassembled WGS sequence"/>
</dbReference>
<sequence length="612" mass="68913">MFPRLALLSGMNRISLKYRLLLYFLMLVILPTTIISVTIYNQSYHTITENINTSVQTNLNMVEVVLLKKIEEMDEAANSIYLNPDMIDRLSSDRPSDQVDFVNELATLNKIIDGYDLPNRSGSRFIPKLYMLNRPEYTQYNFSRNVGSTSEIEDEKWYAKLPPKAQYTISSLQAPSKAGGSGYSIRLAKRLFGLKNVTIPFVGVLTIDADISDFAGVLDQLKPSVNSSVMILDGQANVLVSPDLSMIGRSLASAPYVHGIIRGAGQTGTFEQSISGKEMLVSYREIGSLGWTVVSMSPVGDLNGKLIAFRRTMYIVLVLCMVIAALIAVLLSNNITNPIRKFIKSMSYAQEGNFDIQIQYKRKDEFTQLFSQYNVMLKQTKELIKRLIISENKKKEAELQALQAQINPHFLYNTLDSINWIALRHNVPDVSHMVTSLSDFFRYSLNKGKNIISIEDEIRQAESYLSIQKIRFNDRLGYAIHTEPEVYGYQAVKLILQPLVENALIHGIERRPGNGYIVITATKRGDKIEIEIEDNGVGADSDKLNAMLRDEGNQDKTIGIFNVDQRIKQVFGPEFGIEYRNKDEPGLIVTVTLPATTTLVEAKDFAENDHSR</sequence>
<dbReference type="InterPro" id="IPR010559">
    <property type="entry name" value="Sig_transdc_His_kin_internal"/>
</dbReference>
<evidence type="ECO:0000256" key="7">
    <source>
        <dbReference type="ARBA" id="ARBA00022989"/>
    </source>
</evidence>
<keyword evidence="4" id="KW-0808">Transferase</keyword>
<reference evidence="11 12" key="1">
    <citation type="submission" date="2019-07" db="EMBL/GenBank/DDBJ databases">
        <authorList>
            <person name="Kim J."/>
        </authorList>
    </citation>
    <scope>NUCLEOTIDE SEQUENCE [LARGE SCALE GENOMIC DNA]</scope>
    <source>
        <strain evidence="11 12">G13</strain>
    </source>
</reference>
<dbReference type="Gene3D" id="3.30.565.10">
    <property type="entry name" value="Histidine kinase-like ATPase, C-terminal domain"/>
    <property type="match status" value="1"/>
</dbReference>
<dbReference type="GO" id="GO:0005886">
    <property type="term" value="C:plasma membrane"/>
    <property type="evidence" value="ECO:0007669"/>
    <property type="project" value="UniProtKB-SubCell"/>
</dbReference>
<dbReference type="InterPro" id="IPR036890">
    <property type="entry name" value="HATPase_C_sf"/>
</dbReference>
<evidence type="ECO:0000256" key="5">
    <source>
        <dbReference type="ARBA" id="ARBA00022692"/>
    </source>
</evidence>
<keyword evidence="6 11" id="KW-0418">Kinase</keyword>
<evidence type="ECO:0000259" key="10">
    <source>
        <dbReference type="PROSITE" id="PS50885"/>
    </source>
</evidence>
<keyword evidence="2" id="KW-1003">Cell membrane</keyword>
<dbReference type="EMBL" id="VNJJ01000019">
    <property type="protein sequence ID" value="TVX95932.1"/>
    <property type="molecule type" value="Genomic_DNA"/>
</dbReference>
<evidence type="ECO:0000256" key="6">
    <source>
        <dbReference type="ARBA" id="ARBA00022777"/>
    </source>
</evidence>
<keyword evidence="12" id="KW-1185">Reference proteome</keyword>
<dbReference type="PROSITE" id="PS50885">
    <property type="entry name" value="HAMP"/>
    <property type="match status" value="1"/>
</dbReference>
<evidence type="ECO:0000313" key="12">
    <source>
        <dbReference type="Proteomes" id="UP000316330"/>
    </source>
</evidence>
<dbReference type="Gene3D" id="6.10.340.10">
    <property type="match status" value="1"/>
</dbReference>
<dbReference type="Pfam" id="PF02743">
    <property type="entry name" value="dCache_1"/>
    <property type="match status" value="1"/>
</dbReference>
<gene>
    <name evidence="11" type="ORF">FPZ45_22190</name>
</gene>
<proteinExistence type="predicted"/>
<dbReference type="SMART" id="SM00304">
    <property type="entry name" value="HAMP"/>
    <property type="match status" value="1"/>
</dbReference>
<feature type="domain" description="HAMP" evidence="10">
    <location>
        <begin position="333"/>
        <end position="385"/>
    </location>
</feature>
<dbReference type="InterPro" id="IPR003660">
    <property type="entry name" value="HAMP_dom"/>
</dbReference>
<protein>
    <submittedName>
        <fullName evidence="11">Sensor histidine kinase</fullName>
    </submittedName>
</protein>
<dbReference type="SUPFAM" id="SSF55874">
    <property type="entry name" value="ATPase domain of HSP90 chaperone/DNA topoisomerase II/histidine kinase"/>
    <property type="match status" value="1"/>
</dbReference>
<accession>A0A559J7T3</accession>
<dbReference type="Pfam" id="PF00672">
    <property type="entry name" value="HAMP"/>
    <property type="match status" value="1"/>
</dbReference>
<dbReference type="Gene3D" id="3.30.450.20">
    <property type="entry name" value="PAS domain"/>
    <property type="match status" value="1"/>
</dbReference>
<evidence type="ECO:0000256" key="3">
    <source>
        <dbReference type="ARBA" id="ARBA00022553"/>
    </source>
</evidence>
<keyword evidence="3" id="KW-0597">Phosphoprotein</keyword>
<dbReference type="AlphaFoldDB" id="A0A559J7T3"/>
<comment type="subcellular location">
    <subcellularLocation>
        <location evidence="1">Cell membrane</location>
        <topology evidence="1">Multi-pass membrane protein</topology>
    </subcellularLocation>
</comment>
<evidence type="ECO:0000256" key="4">
    <source>
        <dbReference type="ARBA" id="ARBA00022679"/>
    </source>
</evidence>
<evidence type="ECO:0000256" key="9">
    <source>
        <dbReference type="SAM" id="Phobius"/>
    </source>
</evidence>
<keyword evidence="5 9" id="KW-0812">Transmembrane</keyword>
<dbReference type="CDD" id="cd06225">
    <property type="entry name" value="HAMP"/>
    <property type="match status" value="1"/>
</dbReference>
<dbReference type="PANTHER" id="PTHR34220:SF7">
    <property type="entry name" value="SENSOR HISTIDINE KINASE YPDA"/>
    <property type="match status" value="1"/>
</dbReference>
<dbReference type="InterPro" id="IPR003594">
    <property type="entry name" value="HATPase_dom"/>
</dbReference>
<feature type="transmembrane region" description="Helical" evidence="9">
    <location>
        <begin position="20"/>
        <end position="40"/>
    </location>
</feature>
<dbReference type="Pfam" id="PF06580">
    <property type="entry name" value="His_kinase"/>
    <property type="match status" value="1"/>
</dbReference>
<comment type="caution">
    <text evidence="11">The sequence shown here is derived from an EMBL/GenBank/DDBJ whole genome shotgun (WGS) entry which is preliminary data.</text>
</comment>
<organism evidence="11 12">
    <name type="scientific">Cohnella terricola</name>
    <dbReference type="NCBI Taxonomy" id="1289167"/>
    <lineage>
        <taxon>Bacteria</taxon>
        <taxon>Bacillati</taxon>
        <taxon>Bacillota</taxon>
        <taxon>Bacilli</taxon>
        <taxon>Bacillales</taxon>
        <taxon>Paenibacillaceae</taxon>
        <taxon>Cohnella</taxon>
    </lineage>
</organism>